<keyword evidence="2" id="KW-0285">Flavoprotein</keyword>
<dbReference type="PANTHER" id="PTHR11748">
    <property type="entry name" value="D-LACTATE DEHYDROGENASE"/>
    <property type="match status" value="1"/>
</dbReference>
<keyword evidence="3" id="KW-0274">FAD</keyword>
<dbReference type="Gene3D" id="3.30.70.2740">
    <property type="match status" value="1"/>
</dbReference>
<dbReference type="GO" id="GO:0050660">
    <property type="term" value="F:flavin adenine dinucleotide binding"/>
    <property type="evidence" value="ECO:0007669"/>
    <property type="project" value="InterPro"/>
</dbReference>
<dbReference type="AlphaFoldDB" id="A0A382PLX5"/>
<gene>
    <name evidence="6" type="ORF">METZ01_LOCUS326512</name>
</gene>
<feature type="non-terminal residue" evidence="6">
    <location>
        <position position="300"/>
    </location>
</feature>
<keyword evidence="4" id="KW-0560">Oxidoreductase</keyword>
<evidence type="ECO:0000256" key="3">
    <source>
        <dbReference type="ARBA" id="ARBA00022827"/>
    </source>
</evidence>
<reference evidence="6" key="1">
    <citation type="submission" date="2018-05" db="EMBL/GenBank/DDBJ databases">
        <authorList>
            <person name="Lanie J.A."/>
            <person name="Ng W.-L."/>
            <person name="Kazmierczak K.M."/>
            <person name="Andrzejewski T.M."/>
            <person name="Davidsen T.M."/>
            <person name="Wayne K.J."/>
            <person name="Tettelin H."/>
            <person name="Glass J.I."/>
            <person name="Rusch D."/>
            <person name="Podicherti R."/>
            <person name="Tsui H.-C.T."/>
            <person name="Winkler M.E."/>
        </authorList>
    </citation>
    <scope>NUCLEOTIDE SEQUENCE</scope>
</reference>
<evidence type="ECO:0000259" key="5">
    <source>
        <dbReference type="PROSITE" id="PS51379"/>
    </source>
</evidence>
<evidence type="ECO:0000256" key="4">
    <source>
        <dbReference type="ARBA" id="ARBA00023002"/>
    </source>
</evidence>
<dbReference type="PROSITE" id="PS51379">
    <property type="entry name" value="4FE4S_FER_2"/>
    <property type="match status" value="1"/>
</dbReference>
<dbReference type="PANTHER" id="PTHR11748:SF119">
    <property type="entry name" value="D-2-HYDROXYGLUTARATE DEHYDROGENASE"/>
    <property type="match status" value="1"/>
</dbReference>
<dbReference type="InterPro" id="IPR004113">
    <property type="entry name" value="FAD-bd_oxidored_4_C"/>
</dbReference>
<proteinExistence type="predicted"/>
<sequence>MESMGFRDAVVEVVAPSLQKEVWDVRKSGLNIMMSMKGDEKPVSCIEDCAVELKDLAEYTSRLNDLFEKYGTTGTWYAHASVGCLHVRPVLNMKNEQGAAAMRRITEEAFEIVREYGGSHSGEHGDGLVRSEFLESMYGSKMVDAFADVKNLFDPHNLLNPGKIVRPERMDDRRLFRYSNEYRHPEVTTYLDWSPWGGFQRAAEMCNNNGACRKFSTEVMCPSYRVTHDEKHLTRGRANALRLALSGQLGPEALTSENMYETMRLCVGCKACARECPTGVDMTRMKSEFLHQYHQKHGVR</sequence>
<comment type="cofactor">
    <cofactor evidence="1">
        <name>FAD</name>
        <dbReference type="ChEBI" id="CHEBI:57692"/>
    </cofactor>
</comment>
<dbReference type="Pfam" id="PF13183">
    <property type="entry name" value="Fer4_8"/>
    <property type="match status" value="1"/>
</dbReference>
<dbReference type="Pfam" id="PF02913">
    <property type="entry name" value="FAD-oxidase_C"/>
    <property type="match status" value="1"/>
</dbReference>
<dbReference type="GO" id="GO:1903457">
    <property type="term" value="P:lactate catabolic process"/>
    <property type="evidence" value="ECO:0007669"/>
    <property type="project" value="TreeGrafter"/>
</dbReference>
<dbReference type="InterPro" id="IPR016164">
    <property type="entry name" value="FAD-linked_Oxase-like_C"/>
</dbReference>
<feature type="domain" description="4Fe-4S ferredoxin-type" evidence="5">
    <location>
        <begin position="256"/>
        <end position="288"/>
    </location>
</feature>
<evidence type="ECO:0000313" key="6">
    <source>
        <dbReference type="EMBL" id="SVC73658.1"/>
    </source>
</evidence>
<dbReference type="InterPro" id="IPR017896">
    <property type="entry name" value="4Fe4S_Fe-S-bd"/>
</dbReference>
<dbReference type="InterPro" id="IPR017900">
    <property type="entry name" value="4Fe4S_Fe_S_CS"/>
</dbReference>
<name>A0A382PLX5_9ZZZZ</name>
<dbReference type="Gene3D" id="1.10.45.10">
    <property type="entry name" value="Vanillyl-alcohol Oxidase, Chain A, domain 4"/>
    <property type="match status" value="1"/>
</dbReference>
<dbReference type="GO" id="GO:0008720">
    <property type="term" value="F:D-lactate dehydrogenase (NAD+) activity"/>
    <property type="evidence" value="ECO:0007669"/>
    <property type="project" value="TreeGrafter"/>
</dbReference>
<dbReference type="Gene3D" id="1.10.1060.10">
    <property type="entry name" value="Alpha-helical ferredoxin"/>
    <property type="match status" value="1"/>
</dbReference>
<accession>A0A382PLX5</accession>
<protein>
    <recommendedName>
        <fullName evidence="5">4Fe-4S ferredoxin-type domain-containing protein</fullName>
    </recommendedName>
</protein>
<dbReference type="PROSITE" id="PS00198">
    <property type="entry name" value="4FE4S_FER_1"/>
    <property type="match status" value="1"/>
</dbReference>
<dbReference type="EMBL" id="UINC01107923">
    <property type="protein sequence ID" value="SVC73658.1"/>
    <property type="molecule type" value="Genomic_DNA"/>
</dbReference>
<organism evidence="6">
    <name type="scientific">marine metagenome</name>
    <dbReference type="NCBI Taxonomy" id="408172"/>
    <lineage>
        <taxon>unclassified sequences</taxon>
        <taxon>metagenomes</taxon>
        <taxon>ecological metagenomes</taxon>
    </lineage>
</organism>
<dbReference type="SUPFAM" id="SSF46548">
    <property type="entry name" value="alpha-helical ferredoxin"/>
    <property type="match status" value="1"/>
</dbReference>
<dbReference type="InterPro" id="IPR009051">
    <property type="entry name" value="Helical_ferredxn"/>
</dbReference>
<dbReference type="InterPro" id="IPR016171">
    <property type="entry name" value="Vanillyl_alc_oxidase_C-sub2"/>
</dbReference>
<dbReference type="GO" id="GO:0051536">
    <property type="term" value="F:iron-sulfur cluster binding"/>
    <property type="evidence" value="ECO:0007669"/>
    <property type="project" value="InterPro"/>
</dbReference>
<dbReference type="GO" id="GO:0004458">
    <property type="term" value="F:D-lactate dehydrogenase (cytochrome) activity"/>
    <property type="evidence" value="ECO:0007669"/>
    <property type="project" value="TreeGrafter"/>
</dbReference>
<evidence type="ECO:0000256" key="1">
    <source>
        <dbReference type="ARBA" id="ARBA00001974"/>
    </source>
</evidence>
<dbReference type="SUPFAM" id="SSF55103">
    <property type="entry name" value="FAD-linked oxidases, C-terminal domain"/>
    <property type="match status" value="1"/>
</dbReference>
<evidence type="ECO:0000256" key="2">
    <source>
        <dbReference type="ARBA" id="ARBA00022630"/>
    </source>
</evidence>